<sequence>MSFTPPDPTVFYPIPPGQLPPGFVPPAPGIAVRGIPIVVPVGLEMLISPEGFPVFVPDRSLGNATAHSSPSTPKHANVNTTTPTPTPPSRHNTISSQHSSHHLQTQQQQFTPPPPVPSMPMPVPHHVPPHQQQQHVSMPMPMPMPHQPGFNVPPPPPPSAATAAPPGVGLTFASIVASFRTSSESVSAWTFYSLGLNTFPGQKEIAITLRQRPGQYTLETMQPIMYQLYQQMNQQILSNRRPLLAGDIFPCRLQTPDMGPKDMAILLIHGPPEVKSSLPEQNRDVLYGLMATLDEMAVFAKYGAARCLTNMGSELETWPVPLWSDWSRPSLVKLDHFRGSLTERVSVLPTRNIVATLDTVSHRLTLVISGSALELIQADLQRFPPNSPHHHFISDVVRVTFLLDLDAGAQAYLTWRTGQDAPAIFNARPNPTSYHGCWVSLTGIGQEEEQSQVHKEGISSREDGIELKMRSSTWERLYQALMSKTPATVPVGSETVQISYA</sequence>
<accession>A0A9P3H9F3</accession>
<reference evidence="2" key="2">
    <citation type="journal article" date="2022" name="Microbiol. Resour. Announc.">
        <title>Whole-Genome Sequence of Entomortierella parvispora E1425, a Mucoromycotan Fungus Associated with Burkholderiaceae-Related Endosymbiotic Bacteria.</title>
        <authorList>
            <person name="Herlambang A."/>
            <person name="Guo Y."/>
            <person name="Takashima Y."/>
            <person name="Narisawa K."/>
            <person name="Ohta H."/>
            <person name="Nishizawa T."/>
        </authorList>
    </citation>
    <scope>NUCLEOTIDE SEQUENCE</scope>
    <source>
        <strain evidence="2">E1425</strain>
    </source>
</reference>
<organism evidence="2 3">
    <name type="scientific">Entomortierella parvispora</name>
    <dbReference type="NCBI Taxonomy" id="205924"/>
    <lineage>
        <taxon>Eukaryota</taxon>
        <taxon>Fungi</taxon>
        <taxon>Fungi incertae sedis</taxon>
        <taxon>Mucoromycota</taxon>
        <taxon>Mortierellomycotina</taxon>
        <taxon>Mortierellomycetes</taxon>
        <taxon>Mortierellales</taxon>
        <taxon>Mortierellaceae</taxon>
        <taxon>Entomortierella</taxon>
    </lineage>
</organism>
<dbReference type="OrthoDB" id="2385528at2759"/>
<comment type="caution">
    <text evidence="2">The sequence shown here is derived from an EMBL/GenBank/DDBJ whole genome shotgun (WGS) entry which is preliminary data.</text>
</comment>
<feature type="region of interest" description="Disordered" evidence="1">
    <location>
        <begin position="63"/>
        <end position="136"/>
    </location>
</feature>
<evidence type="ECO:0000256" key="1">
    <source>
        <dbReference type="SAM" id="MobiDB-lite"/>
    </source>
</evidence>
<gene>
    <name evidence="2" type="ORF">EMPS_04872</name>
</gene>
<protein>
    <submittedName>
        <fullName evidence="2">Uncharacterized protein</fullName>
    </submittedName>
</protein>
<reference evidence="2" key="1">
    <citation type="submission" date="2021-11" db="EMBL/GenBank/DDBJ databases">
        <authorList>
            <person name="Herlambang A."/>
            <person name="Guo Y."/>
            <person name="Takashima Y."/>
            <person name="Nishizawa T."/>
        </authorList>
    </citation>
    <scope>NUCLEOTIDE SEQUENCE</scope>
    <source>
        <strain evidence="2">E1425</strain>
    </source>
</reference>
<evidence type="ECO:0000313" key="3">
    <source>
        <dbReference type="Proteomes" id="UP000827284"/>
    </source>
</evidence>
<evidence type="ECO:0000313" key="2">
    <source>
        <dbReference type="EMBL" id="GJJ72514.1"/>
    </source>
</evidence>
<name>A0A9P3H9F3_9FUNG</name>
<dbReference type="AlphaFoldDB" id="A0A9P3H9F3"/>
<proteinExistence type="predicted"/>
<feature type="compositionally biased region" description="Pro residues" evidence="1">
    <location>
        <begin position="111"/>
        <end position="126"/>
    </location>
</feature>
<feature type="compositionally biased region" description="Low complexity" evidence="1">
    <location>
        <begin position="95"/>
        <end position="110"/>
    </location>
</feature>
<feature type="compositionally biased region" description="Polar residues" evidence="1">
    <location>
        <begin position="63"/>
        <end position="79"/>
    </location>
</feature>
<dbReference type="EMBL" id="BQFW01000007">
    <property type="protein sequence ID" value="GJJ72514.1"/>
    <property type="molecule type" value="Genomic_DNA"/>
</dbReference>
<dbReference type="Proteomes" id="UP000827284">
    <property type="component" value="Unassembled WGS sequence"/>
</dbReference>
<keyword evidence="3" id="KW-1185">Reference proteome</keyword>